<dbReference type="SUPFAM" id="SSF103473">
    <property type="entry name" value="MFS general substrate transporter"/>
    <property type="match status" value="1"/>
</dbReference>
<dbReference type="PROSITE" id="PS50850">
    <property type="entry name" value="MFS"/>
    <property type="match status" value="1"/>
</dbReference>
<dbReference type="InterPro" id="IPR005828">
    <property type="entry name" value="MFS_sugar_transport-like"/>
</dbReference>
<feature type="transmembrane region" description="Helical" evidence="6">
    <location>
        <begin position="12"/>
        <end position="31"/>
    </location>
</feature>
<dbReference type="PROSITE" id="PS00217">
    <property type="entry name" value="SUGAR_TRANSPORT_2"/>
    <property type="match status" value="1"/>
</dbReference>
<feature type="transmembrane region" description="Helical" evidence="6">
    <location>
        <begin position="83"/>
        <end position="100"/>
    </location>
</feature>
<dbReference type="InterPro" id="IPR050549">
    <property type="entry name" value="MFS_Trehalose_Transporter"/>
</dbReference>
<evidence type="ECO:0000256" key="5">
    <source>
        <dbReference type="ARBA" id="ARBA00023180"/>
    </source>
</evidence>
<keyword evidence="3 6" id="KW-1133">Transmembrane helix</keyword>
<evidence type="ECO:0000256" key="6">
    <source>
        <dbReference type="SAM" id="Phobius"/>
    </source>
</evidence>
<feature type="transmembrane region" description="Helical" evidence="6">
    <location>
        <begin position="106"/>
        <end position="127"/>
    </location>
</feature>
<feature type="transmembrane region" description="Helical" evidence="6">
    <location>
        <begin position="279"/>
        <end position="302"/>
    </location>
</feature>
<dbReference type="GO" id="GO:0022857">
    <property type="term" value="F:transmembrane transporter activity"/>
    <property type="evidence" value="ECO:0007669"/>
    <property type="project" value="InterPro"/>
</dbReference>
<accession>A0AAU9TIY5</accession>
<organism evidence="8 9">
    <name type="scientific">Euphydryas editha</name>
    <name type="common">Edith's checkerspot</name>
    <dbReference type="NCBI Taxonomy" id="104508"/>
    <lineage>
        <taxon>Eukaryota</taxon>
        <taxon>Metazoa</taxon>
        <taxon>Ecdysozoa</taxon>
        <taxon>Arthropoda</taxon>
        <taxon>Hexapoda</taxon>
        <taxon>Insecta</taxon>
        <taxon>Pterygota</taxon>
        <taxon>Neoptera</taxon>
        <taxon>Endopterygota</taxon>
        <taxon>Lepidoptera</taxon>
        <taxon>Glossata</taxon>
        <taxon>Ditrysia</taxon>
        <taxon>Papilionoidea</taxon>
        <taxon>Nymphalidae</taxon>
        <taxon>Nymphalinae</taxon>
        <taxon>Euphydryas</taxon>
    </lineage>
</organism>
<dbReference type="AlphaFoldDB" id="A0AAU9TIY5"/>
<keyword evidence="2 6" id="KW-0812">Transmembrane</keyword>
<dbReference type="Gene3D" id="1.20.1250.20">
    <property type="entry name" value="MFS general substrate transporter like domains"/>
    <property type="match status" value="1"/>
</dbReference>
<feature type="transmembrane region" description="Helical" evidence="6">
    <location>
        <begin position="437"/>
        <end position="459"/>
    </location>
</feature>
<dbReference type="Proteomes" id="UP001153954">
    <property type="component" value="Unassembled WGS sequence"/>
</dbReference>
<proteinExistence type="predicted"/>
<feature type="transmembrane region" description="Helical" evidence="6">
    <location>
        <begin position="167"/>
        <end position="192"/>
    </location>
</feature>
<name>A0AAU9TIY5_EUPED</name>
<evidence type="ECO:0000259" key="7">
    <source>
        <dbReference type="PROSITE" id="PS50850"/>
    </source>
</evidence>
<gene>
    <name evidence="8" type="ORF">EEDITHA_LOCUS1840</name>
</gene>
<dbReference type="PRINTS" id="PR00171">
    <property type="entry name" value="SUGRTRNSPORT"/>
</dbReference>
<reference evidence="8" key="1">
    <citation type="submission" date="2022-03" db="EMBL/GenBank/DDBJ databases">
        <authorList>
            <person name="Tunstrom K."/>
        </authorList>
    </citation>
    <scope>NUCLEOTIDE SEQUENCE</scope>
</reference>
<comment type="caution">
    <text evidence="8">The sequence shown here is derived from an EMBL/GenBank/DDBJ whole genome shotgun (WGS) entry which is preliminary data.</text>
</comment>
<dbReference type="PANTHER" id="PTHR48021:SF1">
    <property type="entry name" value="GH07001P-RELATED"/>
    <property type="match status" value="1"/>
</dbReference>
<dbReference type="PROSITE" id="PS00216">
    <property type="entry name" value="SUGAR_TRANSPORT_1"/>
    <property type="match status" value="1"/>
</dbReference>
<evidence type="ECO:0000256" key="3">
    <source>
        <dbReference type="ARBA" id="ARBA00022989"/>
    </source>
</evidence>
<evidence type="ECO:0000256" key="1">
    <source>
        <dbReference type="ARBA" id="ARBA00004141"/>
    </source>
</evidence>
<dbReference type="InterPro" id="IPR036259">
    <property type="entry name" value="MFS_trans_sf"/>
</dbReference>
<evidence type="ECO:0000313" key="9">
    <source>
        <dbReference type="Proteomes" id="UP001153954"/>
    </source>
</evidence>
<keyword evidence="4 6" id="KW-0472">Membrane</keyword>
<comment type="subcellular location">
    <subcellularLocation>
        <location evidence="1">Membrane</location>
        <topology evidence="1">Multi-pass membrane protein</topology>
    </subcellularLocation>
</comment>
<dbReference type="Pfam" id="PF00083">
    <property type="entry name" value="Sugar_tr"/>
    <property type="match status" value="1"/>
</dbReference>
<feature type="transmembrane region" description="Helical" evidence="6">
    <location>
        <begin position="51"/>
        <end position="76"/>
    </location>
</feature>
<dbReference type="InterPro" id="IPR005829">
    <property type="entry name" value="Sugar_transporter_CS"/>
</dbReference>
<dbReference type="EMBL" id="CAKOGL010000004">
    <property type="protein sequence ID" value="CAH2085359.1"/>
    <property type="molecule type" value="Genomic_DNA"/>
</dbReference>
<feature type="transmembrane region" description="Helical" evidence="6">
    <location>
        <begin position="314"/>
        <end position="337"/>
    </location>
</feature>
<feature type="domain" description="Major facilitator superfamily (MFS) profile" evidence="7">
    <location>
        <begin position="9"/>
        <end position="463"/>
    </location>
</feature>
<dbReference type="InterPro" id="IPR003663">
    <property type="entry name" value="Sugar/inositol_transpt"/>
</dbReference>
<dbReference type="GO" id="GO:0016020">
    <property type="term" value="C:membrane"/>
    <property type="evidence" value="ECO:0007669"/>
    <property type="project" value="UniProtKB-SubCell"/>
</dbReference>
<protein>
    <recommendedName>
        <fullName evidence="7">Major facilitator superfamily (MFS) profile domain-containing protein</fullName>
    </recommendedName>
</protein>
<dbReference type="PANTHER" id="PTHR48021">
    <property type="match status" value="1"/>
</dbReference>
<evidence type="ECO:0000256" key="2">
    <source>
        <dbReference type="ARBA" id="ARBA00022692"/>
    </source>
</evidence>
<keyword evidence="5" id="KW-0325">Glycoprotein</keyword>
<feature type="transmembrane region" description="Helical" evidence="6">
    <location>
        <begin position="369"/>
        <end position="396"/>
    </location>
</feature>
<sequence>MGKLHQTQTTLACSLGTLLTGLLYVWPSYTLHLYSAKHTTLLSSPMTDLEISLVGSLPSLGAMVGTALVGSILSIFGRQKGGLIIVLPLMISWLMIDLTTSSLVILIARFIGGLSAGAFLVHSPIFVSEVAEESIRGTLASTPMACYCLGVLISYLLGWFVTYRYIIWANIILCLIYVVLMITVTESPVFLMRQNREEDARMAISHYRGASISSEIVLEQFSRLKQHITPAVELIAVGSDVKVEEPEKEKLNTENEGFEEKSKISSFKFLFVSPSSRRAFNIVGLTLTLEVMMGMVAVQVYAKDIFAKAVPSLSSHMCSVIFAVVFLAGSLLSALFSDKFGRKILIVSSSVAVALCLSGMGVLMQTNILPAWVTAVLILLYCFAFIFGAGSVPYVLLAECFVPEVQSLASMILMEWVWLLNFFIVGVFPFLAKFLGVYGSFYSFACFAVADIIVGLFFVPETKGLTNEQIQEMFLRRRK</sequence>
<feature type="transmembrane region" description="Helical" evidence="6">
    <location>
        <begin position="139"/>
        <end position="161"/>
    </location>
</feature>
<evidence type="ECO:0000256" key="4">
    <source>
        <dbReference type="ARBA" id="ARBA00023136"/>
    </source>
</evidence>
<feature type="transmembrane region" description="Helical" evidence="6">
    <location>
        <begin position="344"/>
        <end position="363"/>
    </location>
</feature>
<feature type="transmembrane region" description="Helical" evidence="6">
    <location>
        <begin position="408"/>
        <end position="431"/>
    </location>
</feature>
<keyword evidence="9" id="KW-1185">Reference proteome</keyword>
<evidence type="ECO:0000313" key="8">
    <source>
        <dbReference type="EMBL" id="CAH2085359.1"/>
    </source>
</evidence>
<dbReference type="InterPro" id="IPR020846">
    <property type="entry name" value="MFS_dom"/>
</dbReference>